<accession>A0ABC8T1A7</accession>
<name>A0ABC8T1A7_9AQUA</name>
<dbReference type="Proteomes" id="UP001642360">
    <property type="component" value="Unassembled WGS sequence"/>
</dbReference>
<comment type="caution">
    <text evidence="1">The sequence shown here is derived from an EMBL/GenBank/DDBJ whole genome shotgun (WGS) entry which is preliminary data.</text>
</comment>
<sequence length="62" mass="6428">MAMLDAEHEDEFAAVVKKGCSGLDLVKATKLIVVDLAMVHETGVAAFELAVAGTDLALELGV</sequence>
<keyword evidence="2" id="KW-1185">Reference proteome</keyword>
<dbReference type="AlphaFoldDB" id="A0ABC8T1A7"/>
<proteinExistence type="predicted"/>
<evidence type="ECO:0000313" key="1">
    <source>
        <dbReference type="EMBL" id="CAK9161214.1"/>
    </source>
</evidence>
<organism evidence="1 2">
    <name type="scientific">Ilex paraguariensis</name>
    <name type="common">yerba mate</name>
    <dbReference type="NCBI Taxonomy" id="185542"/>
    <lineage>
        <taxon>Eukaryota</taxon>
        <taxon>Viridiplantae</taxon>
        <taxon>Streptophyta</taxon>
        <taxon>Embryophyta</taxon>
        <taxon>Tracheophyta</taxon>
        <taxon>Spermatophyta</taxon>
        <taxon>Magnoliopsida</taxon>
        <taxon>eudicotyledons</taxon>
        <taxon>Gunneridae</taxon>
        <taxon>Pentapetalae</taxon>
        <taxon>asterids</taxon>
        <taxon>campanulids</taxon>
        <taxon>Aquifoliales</taxon>
        <taxon>Aquifoliaceae</taxon>
        <taxon>Ilex</taxon>
    </lineage>
</organism>
<feature type="non-terminal residue" evidence="1">
    <location>
        <position position="62"/>
    </location>
</feature>
<evidence type="ECO:0000313" key="2">
    <source>
        <dbReference type="Proteomes" id="UP001642360"/>
    </source>
</evidence>
<gene>
    <name evidence="1" type="ORF">ILEXP_LOCUS30004</name>
</gene>
<protein>
    <submittedName>
        <fullName evidence="1">Uncharacterized protein</fullName>
    </submittedName>
</protein>
<reference evidence="1 2" key="1">
    <citation type="submission" date="2024-02" db="EMBL/GenBank/DDBJ databases">
        <authorList>
            <person name="Vignale AGUSTIN F."/>
            <person name="Sosa J E."/>
            <person name="Modenutti C."/>
        </authorList>
    </citation>
    <scope>NUCLEOTIDE SEQUENCE [LARGE SCALE GENOMIC DNA]</scope>
</reference>
<dbReference type="EMBL" id="CAUOFW020003643">
    <property type="protein sequence ID" value="CAK9161214.1"/>
    <property type="molecule type" value="Genomic_DNA"/>
</dbReference>